<dbReference type="Gene3D" id="1.10.357.10">
    <property type="entry name" value="Tetracycline Repressor, domain 2"/>
    <property type="match status" value="1"/>
</dbReference>
<feature type="domain" description="HTH tetR-type" evidence="3">
    <location>
        <begin position="8"/>
        <end position="68"/>
    </location>
</feature>
<reference evidence="4 5" key="1">
    <citation type="journal article" date="2006" name="Science">
        <title>Genome of rice cluster I archaea -- the key methane producers in the rice rhizosphere.</title>
        <authorList>
            <person name="Erkel C."/>
            <person name="Kube M."/>
            <person name="Reinhardt R."/>
            <person name="Liesack W."/>
        </authorList>
    </citation>
    <scope>NUCLEOTIDE SEQUENCE [LARGE SCALE GENOMIC DNA]</scope>
    <source>
        <strain evidence="5">DSM 22066 / NBRC 105507 / MRE50</strain>
    </source>
</reference>
<evidence type="ECO:0000256" key="2">
    <source>
        <dbReference type="PROSITE-ProRule" id="PRU00335"/>
    </source>
</evidence>
<accession>Q0W3G0</accession>
<dbReference type="KEGG" id="rci:RCIX1914"/>
<dbReference type="GeneID" id="5145713"/>
<dbReference type="SUPFAM" id="SSF46689">
    <property type="entry name" value="Homeodomain-like"/>
    <property type="match status" value="1"/>
</dbReference>
<dbReference type="PANTHER" id="PTHR43479">
    <property type="entry name" value="ACREF/ENVCD OPERON REPRESSOR-RELATED"/>
    <property type="match status" value="1"/>
</dbReference>
<evidence type="ECO:0000313" key="4">
    <source>
        <dbReference type="EMBL" id="CAJ37083.1"/>
    </source>
</evidence>
<protein>
    <submittedName>
        <fullName evidence="4">Transcription regulator (TetR family)</fullName>
    </submittedName>
</protein>
<dbReference type="InterPro" id="IPR009057">
    <property type="entry name" value="Homeodomain-like_sf"/>
</dbReference>
<organism evidence="4 5">
    <name type="scientific">Methanocella arvoryzae (strain DSM 22066 / NBRC 105507 / MRE50)</name>
    <dbReference type="NCBI Taxonomy" id="351160"/>
    <lineage>
        <taxon>Archaea</taxon>
        <taxon>Methanobacteriati</taxon>
        <taxon>Methanobacteriota</taxon>
        <taxon>Stenosarchaea group</taxon>
        <taxon>Methanomicrobia</taxon>
        <taxon>Methanocellales</taxon>
        <taxon>Methanocellaceae</taxon>
        <taxon>Methanocella</taxon>
    </lineage>
</organism>
<dbReference type="RefSeq" id="WP_012035486.1">
    <property type="nucleotide sequence ID" value="NC_009464.1"/>
</dbReference>
<dbReference type="Pfam" id="PF00440">
    <property type="entry name" value="TetR_N"/>
    <property type="match status" value="1"/>
</dbReference>
<evidence type="ECO:0000313" key="5">
    <source>
        <dbReference type="Proteomes" id="UP000000663"/>
    </source>
</evidence>
<dbReference type="InterPro" id="IPR050624">
    <property type="entry name" value="HTH-type_Tx_Regulator"/>
</dbReference>
<dbReference type="PATRIC" id="fig|351160.9.peg.1194"/>
<name>Q0W3G0_METAR</name>
<dbReference type="OrthoDB" id="147294at2157"/>
<keyword evidence="5" id="KW-1185">Reference proteome</keyword>
<dbReference type="STRING" id="351160.RCIX1914"/>
<sequence length="213" mass="25201">MKNTGPAASTKELIMDAAIDLFSKWGYDKVSIREIAREVGIRESSIYNHYKGKEEIMDTITDYFIAELARAAPFDVPMEDLLKQYGAEEFMKMGARSYLQLINTPRIAKIWRIIAIELFRNEKVRRFFKASMVETPVASWQQTFDIMMKLGYIKECDTRLLAQEFFYHCIYLFFDYFIIRFDETTYDTFTDSMLKDLEPHIRFVFESVRVKEA</sequence>
<proteinExistence type="predicted"/>
<dbReference type="GO" id="GO:0003677">
    <property type="term" value="F:DNA binding"/>
    <property type="evidence" value="ECO:0007669"/>
    <property type="project" value="UniProtKB-UniRule"/>
</dbReference>
<evidence type="ECO:0000256" key="1">
    <source>
        <dbReference type="ARBA" id="ARBA00023125"/>
    </source>
</evidence>
<dbReference type="PROSITE" id="PS50977">
    <property type="entry name" value="HTH_TETR_2"/>
    <property type="match status" value="1"/>
</dbReference>
<dbReference type="PANTHER" id="PTHR43479:SF11">
    <property type="entry name" value="ACREF_ENVCD OPERON REPRESSOR-RELATED"/>
    <property type="match status" value="1"/>
</dbReference>
<feature type="DNA-binding region" description="H-T-H motif" evidence="2">
    <location>
        <begin position="31"/>
        <end position="50"/>
    </location>
</feature>
<dbReference type="AlphaFoldDB" id="Q0W3G0"/>
<evidence type="ECO:0000259" key="3">
    <source>
        <dbReference type="PROSITE" id="PS50977"/>
    </source>
</evidence>
<dbReference type="Proteomes" id="UP000000663">
    <property type="component" value="Chromosome"/>
</dbReference>
<dbReference type="eggNOG" id="arCOG02648">
    <property type="taxonomic scope" value="Archaea"/>
</dbReference>
<dbReference type="PRINTS" id="PR00455">
    <property type="entry name" value="HTHTETR"/>
</dbReference>
<dbReference type="InterPro" id="IPR001647">
    <property type="entry name" value="HTH_TetR"/>
</dbReference>
<keyword evidence="1 2" id="KW-0238">DNA-binding</keyword>
<gene>
    <name evidence="4" type="ORF">RCIX1914</name>
</gene>
<dbReference type="EMBL" id="AM114193">
    <property type="protein sequence ID" value="CAJ37083.1"/>
    <property type="molecule type" value="Genomic_DNA"/>
</dbReference>